<dbReference type="NCBIfam" id="TIGR01855">
    <property type="entry name" value="IMP_synth_hisH"/>
    <property type="match status" value="1"/>
</dbReference>
<evidence type="ECO:0000259" key="12">
    <source>
        <dbReference type="Pfam" id="PF00117"/>
    </source>
</evidence>
<dbReference type="GO" id="GO:0016829">
    <property type="term" value="F:lyase activity"/>
    <property type="evidence" value="ECO:0007669"/>
    <property type="project" value="UniProtKB-KW"/>
</dbReference>
<comment type="subunit">
    <text evidence="2 10">Heterodimer of HisH and HisF.</text>
</comment>
<dbReference type="SUPFAM" id="SSF52317">
    <property type="entry name" value="Class I glutamine amidotransferase-like"/>
    <property type="match status" value="1"/>
</dbReference>
<name>A0A1G1Y4F0_9BACT</name>
<sequence>MSGLVIIIDYGLGNVASVKNAVATLSHNVKISASREDIEKSSHIILPGVGSFGDGIKNLIESGVREVLEHQIKMLKKPFLGICLGMQLLAEAGEEDGRHKGLGLIKGTVRKFNVNNNELRLPHIGWNDVSTNANSRLLRGVSNPIFYFVHSYHLVPENSNVVSGWAEYGERFAAVVESGNIFGTQFHPEKSQQAGLAVLHNFLSIK</sequence>
<comment type="caution">
    <text evidence="13">The sequence shown here is derived from an EMBL/GenBank/DDBJ whole genome shotgun (WGS) entry which is preliminary data.</text>
</comment>
<dbReference type="EC" id="3.5.1.2" evidence="10"/>
<feature type="active site" evidence="10 11">
    <location>
        <position position="189"/>
    </location>
</feature>
<evidence type="ECO:0000256" key="9">
    <source>
        <dbReference type="ARBA" id="ARBA00049534"/>
    </source>
</evidence>
<feature type="active site" description="Nucleophile" evidence="10 11">
    <location>
        <position position="83"/>
    </location>
</feature>
<dbReference type="GO" id="GO:0000105">
    <property type="term" value="P:L-histidine biosynthetic process"/>
    <property type="evidence" value="ECO:0007669"/>
    <property type="project" value="UniProtKB-UniRule"/>
</dbReference>
<organism evidence="13 14">
    <name type="scientific">Candidatus Buchananbacteria bacterium RIFCSPHIGHO2_02_FULL_38_8</name>
    <dbReference type="NCBI Taxonomy" id="1797538"/>
    <lineage>
        <taxon>Bacteria</taxon>
        <taxon>Candidatus Buchananiibacteriota</taxon>
    </lineage>
</organism>
<dbReference type="PIRSF" id="PIRSF000495">
    <property type="entry name" value="Amidotransf_hisH"/>
    <property type="match status" value="1"/>
</dbReference>
<comment type="pathway">
    <text evidence="1 10">Amino-acid biosynthesis; L-histidine biosynthesis; L-histidine from 5-phospho-alpha-D-ribose 1-diphosphate: step 5/9.</text>
</comment>
<evidence type="ECO:0000256" key="7">
    <source>
        <dbReference type="ARBA" id="ARBA00023239"/>
    </source>
</evidence>
<feature type="active site" evidence="10 11">
    <location>
        <position position="187"/>
    </location>
</feature>
<comment type="subcellular location">
    <subcellularLocation>
        <location evidence="10">Cytoplasm</location>
    </subcellularLocation>
</comment>
<keyword evidence="7 10" id="KW-0456">Lyase</keyword>
<dbReference type="CDD" id="cd01748">
    <property type="entry name" value="GATase1_IGP_Synthase"/>
    <property type="match status" value="1"/>
</dbReference>
<dbReference type="InterPro" id="IPR029062">
    <property type="entry name" value="Class_I_gatase-like"/>
</dbReference>
<dbReference type="PROSITE" id="PS51273">
    <property type="entry name" value="GATASE_TYPE_1"/>
    <property type="match status" value="1"/>
</dbReference>
<evidence type="ECO:0000256" key="5">
    <source>
        <dbReference type="ARBA" id="ARBA00022962"/>
    </source>
</evidence>
<reference evidence="13 14" key="1">
    <citation type="journal article" date="2016" name="Nat. Commun.">
        <title>Thousands of microbial genomes shed light on interconnected biogeochemical processes in an aquifer system.</title>
        <authorList>
            <person name="Anantharaman K."/>
            <person name="Brown C.T."/>
            <person name="Hug L.A."/>
            <person name="Sharon I."/>
            <person name="Castelle C.J."/>
            <person name="Probst A.J."/>
            <person name="Thomas B.C."/>
            <person name="Singh A."/>
            <person name="Wilkins M.J."/>
            <person name="Karaoz U."/>
            <person name="Brodie E.L."/>
            <person name="Williams K.H."/>
            <person name="Hubbard S.S."/>
            <person name="Banfield J.F."/>
        </authorList>
    </citation>
    <scope>NUCLEOTIDE SEQUENCE [LARGE SCALE GENOMIC DNA]</scope>
</reference>
<evidence type="ECO:0000256" key="3">
    <source>
        <dbReference type="ARBA" id="ARBA00022605"/>
    </source>
</evidence>
<evidence type="ECO:0000256" key="11">
    <source>
        <dbReference type="PIRSR" id="PIRSR000495-1"/>
    </source>
</evidence>
<dbReference type="AlphaFoldDB" id="A0A1G1Y4F0"/>
<dbReference type="EC" id="4.3.2.10" evidence="10"/>
<evidence type="ECO:0000256" key="8">
    <source>
        <dbReference type="ARBA" id="ARBA00047838"/>
    </source>
</evidence>
<comment type="catalytic activity">
    <reaction evidence="9 10">
        <text>L-glutamine + H2O = L-glutamate + NH4(+)</text>
        <dbReference type="Rhea" id="RHEA:15889"/>
        <dbReference type="ChEBI" id="CHEBI:15377"/>
        <dbReference type="ChEBI" id="CHEBI:28938"/>
        <dbReference type="ChEBI" id="CHEBI:29985"/>
        <dbReference type="ChEBI" id="CHEBI:58359"/>
        <dbReference type="EC" id="3.5.1.2"/>
    </reaction>
</comment>
<proteinExistence type="inferred from homology"/>
<keyword evidence="10" id="KW-0963">Cytoplasm</keyword>
<comment type="catalytic activity">
    <reaction evidence="8 10">
        <text>5-[(5-phospho-1-deoxy-D-ribulos-1-ylimino)methylamino]-1-(5-phospho-beta-D-ribosyl)imidazole-4-carboxamide + L-glutamine = D-erythro-1-(imidazol-4-yl)glycerol 3-phosphate + 5-amino-1-(5-phospho-beta-D-ribosyl)imidazole-4-carboxamide + L-glutamate + H(+)</text>
        <dbReference type="Rhea" id="RHEA:24793"/>
        <dbReference type="ChEBI" id="CHEBI:15378"/>
        <dbReference type="ChEBI" id="CHEBI:29985"/>
        <dbReference type="ChEBI" id="CHEBI:58278"/>
        <dbReference type="ChEBI" id="CHEBI:58359"/>
        <dbReference type="ChEBI" id="CHEBI:58475"/>
        <dbReference type="ChEBI" id="CHEBI:58525"/>
        <dbReference type="EC" id="4.3.2.10"/>
    </reaction>
</comment>
<dbReference type="PANTHER" id="PTHR42701:SF1">
    <property type="entry name" value="IMIDAZOLE GLYCEROL PHOSPHATE SYNTHASE SUBUNIT HISH"/>
    <property type="match status" value="1"/>
</dbReference>
<dbReference type="InterPro" id="IPR017926">
    <property type="entry name" value="GATASE"/>
</dbReference>
<dbReference type="GO" id="GO:0005737">
    <property type="term" value="C:cytoplasm"/>
    <property type="evidence" value="ECO:0007669"/>
    <property type="project" value="UniProtKB-SubCell"/>
</dbReference>
<comment type="function">
    <text evidence="10">IGPS catalyzes the conversion of PRFAR and glutamine to IGP, AICAR and glutamate. The HisH subunit catalyzes the hydrolysis of glutamine to glutamate and ammonia as part of the synthesis of IGP and AICAR. The resulting ammonia molecule is channeled to the active site of HisF.</text>
</comment>
<protein>
    <recommendedName>
        <fullName evidence="10">Imidazole glycerol phosphate synthase subunit HisH</fullName>
        <ecNumber evidence="10">4.3.2.10</ecNumber>
    </recommendedName>
    <alternativeName>
        <fullName evidence="10">IGP synthase glutaminase subunit</fullName>
        <ecNumber evidence="10">3.5.1.2</ecNumber>
    </alternativeName>
    <alternativeName>
        <fullName evidence="10">IGP synthase subunit HisH</fullName>
    </alternativeName>
    <alternativeName>
        <fullName evidence="10">ImGP synthase subunit HisH</fullName>
        <shortName evidence="10">IGPS subunit HisH</shortName>
    </alternativeName>
</protein>
<dbReference type="HAMAP" id="MF_00278">
    <property type="entry name" value="HisH"/>
    <property type="match status" value="1"/>
</dbReference>
<dbReference type="PANTHER" id="PTHR42701">
    <property type="entry name" value="IMIDAZOLE GLYCEROL PHOSPHATE SYNTHASE SUBUNIT HISH"/>
    <property type="match status" value="1"/>
</dbReference>
<evidence type="ECO:0000256" key="10">
    <source>
        <dbReference type="HAMAP-Rule" id="MF_00278"/>
    </source>
</evidence>
<evidence type="ECO:0000256" key="1">
    <source>
        <dbReference type="ARBA" id="ARBA00005091"/>
    </source>
</evidence>
<keyword evidence="4 10" id="KW-0378">Hydrolase</keyword>
<evidence type="ECO:0000256" key="6">
    <source>
        <dbReference type="ARBA" id="ARBA00023102"/>
    </source>
</evidence>
<evidence type="ECO:0000256" key="2">
    <source>
        <dbReference type="ARBA" id="ARBA00011152"/>
    </source>
</evidence>
<dbReference type="InterPro" id="IPR010139">
    <property type="entry name" value="Imidazole-glycPsynth_HisH"/>
</dbReference>
<keyword evidence="13" id="KW-0808">Transferase</keyword>
<dbReference type="UniPathway" id="UPA00031">
    <property type="reaction ID" value="UER00010"/>
</dbReference>
<evidence type="ECO:0000256" key="4">
    <source>
        <dbReference type="ARBA" id="ARBA00022801"/>
    </source>
</evidence>
<evidence type="ECO:0000313" key="14">
    <source>
        <dbReference type="Proteomes" id="UP000178747"/>
    </source>
</evidence>
<gene>
    <name evidence="10" type="primary">hisH</name>
    <name evidence="13" type="ORF">A3J62_02190</name>
</gene>
<dbReference type="Proteomes" id="UP000178747">
    <property type="component" value="Unassembled WGS sequence"/>
</dbReference>
<feature type="domain" description="Glutamine amidotransferase" evidence="12">
    <location>
        <begin position="7"/>
        <end position="203"/>
    </location>
</feature>
<dbReference type="GO" id="GO:0004359">
    <property type="term" value="F:glutaminase activity"/>
    <property type="evidence" value="ECO:0007669"/>
    <property type="project" value="UniProtKB-EC"/>
</dbReference>
<keyword evidence="5 10" id="KW-0315">Glutamine amidotransferase</keyword>
<keyword evidence="3 10" id="KW-0028">Amino-acid biosynthesis</keyword>
<dbReference type="GO" id="GO:0000107">
    <property type="term" value="F:imidazoleglycerol-phosphate synthase activity"/>
    <property type="evidence" value="ECO:0007669"/>
    <property type="project" value="UniProtKB-UniRule"/>
</dbReference>
<dbReference type="EMBL" id="MHIH01000047">
    <property type="protein sequence ID" value="OGY47213.1"/>
    <property type="molecule type" value="Genomic_DNA"/>
</dbReference>
<keyword evidence="6 10" id="KW-0368">Histidine biosynthesis</keyword>
<accession>A0A1G1Y4F0</accession>
<dbReference type="Gene3D" id="3.40.50.880">
    <property type="match status" value="1"/>
</dbReference>
<dbReference type="Pfam" id="PF00117">
    <property type="entry name" value="GATase"/>
    <property type="match status" value="1"/>
</dbReference>
<evidence type="ECO:0000313" key="13">
    <source>
        <dbReference type="EMBL" id="OGY47213.1"/>
    </source>
</evidence>